<dbReference type="Proteomes" id="UP000256970">
    <property type="component" value="Unassembled WGS sequence"/>
</dbReference>
<dbReference type="PANTHER" id="PTHR23291">
    <property type="entry name" value="BAX INHIBITOR-RELATED"/>
    <property type="match status" value="1"/>
</dbReference>
<evidence type="ECO:0000256" key="5">
    <source>
        <dbReference type="ARBA" id="ARBA00023136"/>
    </source>
</evidence>
<feature type="transmembrane region" description="Helical" evidence="6">
    <location>
        <begin position="62"/>
        <end position="80"/>
    </location>
</feature>
<evidence type="ECO:0000256" key="2">
    <source>
        <dbReference type="ARBA" id="ARBA00010350"/>
    </source>
</evidence>
<comment type="similarity">
    <text evidence="2 6">Belongs to the BI1 family.</text>
</comment>
<keyword evidence="5 6" id="KW-0472">Membrane</keyword>
<evidence type="ECO:0000256" key="3">
    <source>
        <dbReference type="ARBA" id="ARBA00022692"/>
    </source>
</evidence>
<protein>
    <submittedName>
        <fullName evidence="7">Uncharacterized protein</fullName>
    </submittedName>
</protein>
<proteinExistence type="inferred from homology"/>
<dbReference type="Pfam" id="PF01027">
    <property type="entry name" value="Bax1-I"/>
    <property type="match status" value="1"/>
</dbReference>
<reference evidence="7 8" key="1">
    <citation type="submission" date="2016-10" db="EMBL/GenBank/DDBJ databases">
        <authorList>
            <person name="Cai Z."/>
        </authorList>
    </citation>
    <scope>NUCLEOTIDE SEQUENCE [LARGE SCALE GENOMIC DNA]</scope>
</reference>
<dbReference type="GO" id="GO:0016020">
    <property type="term" value="C:membrane"/>
    <property type="evidence" value="ECO:0007669"/>
    <property type="project" value="UniProtKB-SubCell"/>
</dbReference>
<keyword evidence="3 6" id="KW-0812">Transmembrane</keyword>
<feature type="transmembrane region" description="Helical" evidence="6">
    <location>
        <begin position="119"/>
        <end position="140"/>
    </location>
</feature>
<comment type="subcellular location">
    <subcellularLocation>
        <location evidence="1">Membrane</location>
        <topology evidence="1">Multi-pass membrane protein</topology>
    </subcellularLocation>
</comment>
<evidence type="ECO:0000256" key="1">
    <source>
        <dbReference type="ARBA" id="ARBA00004141"/>
    </source>
</evidence>
<organism evidence="7 8">
    <name type="scientific">Tetradesmus obliquus</name>
    <name type="common">Green alga</name>
    <name type="synonym">Acutodesmus obliquus</name>
    <dbReference type="NCBI Taxonomy" id="3088"/>
    <lineage>
        <taxon>Eukaryota</taxon>
        <taxon>Viridiplantae</taxon>
        <taxon>Chlorophyta</taxon>
        <taxon>core chlorophytes</taxon>
        <taxon>Chlorophyceae</taxon>
        <taxon>CS clade</taxon>
        <taxon>Sphaeropleales</taxon>
        <taxon>Scenedesmaceae</taxon>
        <taxon>Tetradesmus</taxon>
    </lineage>
</organism>
<evidence type="ECO:0000313" key="7">
    <source>
        <dbReference type="EMBL" id="SZX62282.1"/>
    </source>
</evidence>
<name>A0A383VC02_TETOB</name>
<gene>
    <name evidence="7" type="ORF">BQ4739_LOCUS2880</name>
</gene>
<keyword evidence="8" id="KW-1185">Reference proteome</keyword>
<feature type="transmembrane region" description="Helical" evidence="6">
    <location>
        <begin position="147"/>
        <end position="169"/>
    </location>
</feature>
<evidence type="ECO:0000256" key="4">
    <source>
        <dbReference type="ARBA" id="ARBA00022989"/>
    </source>
</evidence>
<evidence type="ECO:0000313" key="8">
    <source>
        <dbReference type="Proteomes" id="UP000256970"/>
    </source>
</evidence>
<dbReference type="InterPro" id="IPR006214">
    <property type="entry name" value="Bax_inhibitor_1-related"/>
</dbReference>
<evidence type="ECO:0000256" key="6">
    <source>
        <dbReference type="RuleBase" id="RU004379"/>
    </source>
</evidence>
<dbReference type="AlphaFoldDB" id="A0A383VC02"/>
<sequence length="249" mass="27152">MATDMFNRMTGRTFDNISPATLLKFTDLDARVQKHLTKVYATLTLAVGLLTLGIAADVTFHVGGALTALASFGSLIWLGFTTPADGQNKRYALLGTFAFCQGTSIGPLVGLALAINPAIVMTAALASTAIFACFSLSALFTKRRSYLFLGSWLSSAVLAMLAVRLGGWLFGARSFAFGFELYVGLLVFSGYVLFDTQLIVERAAAGDMDHVRHALDLFVDAVAILVRVLVLLMKNQERKEREQRRKRRD</sequence>
<dbReference type="EMBL" id="FNXT01000216">
    <property type="protein sequence ID" value="SZX62282.1"/>
    <property type="molecule type" value="Genomic_DNA"/>
</dbReference>
<keyword evidence="4 6" id="KW-1133">Transmembrane helix</keyword>
<feature type="transmembrane region" description="Helical" evidence="6">
    <location>
        <begin position="92"/>
        <end position="113"/>
    </location>
</feature>
<dbReference type="STRING" id="3088.A0A383VC02"/>
<feature type="transmembrane region" description="Helical" evidence="6">
    <location>
        <begin position="39"/>
        <end position="56"/>
    </location>
</feature>
<feature type="transmembrane region" description="Helical" evidence="6">
    <location>
        <begin position="175"/>
        <end position="194"/>
    </location>
</feature>
<dbReference type="CDD" id="cd10430">
    <property type="entry name" value="BI-1"/>
    <property type="match status" value="1"/>
</dbReference>
<accession>A0A383VC02</accession>
<dbReference type="PANTHER" id="PTHR23291:SF32">
    <property type="entry name" value="BAX INHIBITOR 1"/>
    <property type="match status" value="1"/>
</dbReference>